<evidence type="ECO:0000256" key="2">
    <source>
        <dbReference type="ARBA" id="ARBA00022553"/>
    </source>
</evidence>
<evidence type="ECO:0000256" key="12">
    <source>
        <dbReference type="SAM" id="Phobius"/>
    </source>
</evidence>
<dbReference type="EC" id="3.1.3.1" evidence="14"/>
<comment type="cofactor">
    <cofactor evidence="8">
        <name>Zn(2+)</name>
        <dbReference type="ChEBI" id="CHEBI:29105"/>
    </cofactor>
    <text evidence="8">Binds 2 Zn(2+) ions.</text>
</comment>
<feature type="transmembrane region" description="Helical" evidence="12">
    <location>
        <begin position="571"/>
        <end position="589"/>
    </location>
</feature>
<keyword evidence="12" id="KW-0812">Transmembrane</keyword>
<evidence type="ECO:0000256" key="3">
    <source>
        <dbReference type="ARBA" id="ARBA00022723"/>
    </source>
</evidence>
<feature type="compositionally biased region" description="Gly residues" evidence="11">
    <location>
        <begin position="528"/>
        <end position="561"/>
    </location>
</feature>
<evidence type="ECO:0000256" key="1">
    <source>
        <dbReference type="ARBA" id="ARBA00005984"/>
    </source>
</evidence>
<dbReference type="PANTHER" id="PTHR11596">
    <property type="entry name" value="ALKALINE PHOSPHATASE"/>
    <property type="match status" value="1"/>
</dbReference>
<dbReference type="InterPro" id="IPR018299">
    <property type="entry name" value="Alkaline_phosphatase_AS"/>
</dbReference>
<feature type="binding site" evidence="8">
    <location>
        <position position="383"/>
    </location>
    <ligand>
        <name>Zn(2+)</name>
        <dbReference type="ChEBI" id="CHEBI:29105"/>
        <label>2</label>
    </ligand>
</feature>
<feature type="binding site" evidence="8">
    <location>
        <position position="426"/>
    </location>
    <ligand>
        <name>Zn(2+)</name>
        <dbReference type="ChEBI" id="CHEBI:29105"/>
        <label>2</label>
    </ligand>
</feature>
<evidence type="ECO:0000256" key="6">
    <source>
        <dbReference type="ARBA" id="ARBA00022842"/>
    </source>
</evidence>
<feature type="binding site" evidence="8">
    <location>
        <position position="344"/>
    </location>
    <ligand>
        <name>Mg(2+)</name>
        <dbReference type="ChEBI" id="CHEBI:18420"/>
    </ligand>
</feature>
<keyword evidence="12" id="KW-0472">Membrane</keyword>
<feature type="signal peptide" evidence="13">
    <location>
        <begin position="1"/>
        <end position="28"/>
    </location>
</feature>
<reference evidence="15" key="1">
    <citation type="submission" date="2017-03" db="EMBL/GenBank/DDBJ databases">
        <authorList>
            <person name="Monnet C."/>
        </authorList>
    </citation>
    <scope>NUCLEOTIDE SEQUENCE [LARGE SCALE GENOMIC DNA]</scope>
    <source>
        <strain evidence="15">ATCC 49514</strain>
    </source>
</reference>
<dbReference type="SMART" id="SM00098">
    <property type="entry name" value="alkPPc"/>
    <property type="match status" value="1"/>
</dbReference>
<evidence type="ECO:0000256" key="9">
    <source>
        <dbReference type="PIRSR" id="PIRSR601952-3"/>
    </source>
</evidence>
<dbReference type="EMBL" id="FXYX01000026">
    <property type="protein sequence ID" value="SMX96683.1"/>
    <property type="molecule type" value="Genomic_DNA"/>
</dbReference>
<organism evidence="14 15">
    <name type="scientific">Brevibacterium iodinum ATCC 49514</name>
    <dbReference type="NCBI Taxonomy" id="1255616"/>
    <lineage>
        <taxon>Bacteria</taxon>
        <taxon>Bacillati</taxon>
        <taxon>Actinomycetota</taxon>
        <taxon>Actinomycetes</taxon>
        <taxon>Micrococcales</taxon>
        <taxon>Brevibacteriaceae</taxon>
        <taxon>Brevibacterium</taxon>
    </lineage>
</organism>
<feature type="region of interest" description="Disordered" evidence="11">
    <location>
        <begin position="288"/>
        <end position="308"/>
    </location>
</feature>
<dbReference type="SUPFAM" id="SSF53649">
    <property type="entry name" value="Alkaline phosphatase-like"/>
    <property type="match status" value="1"/>
</dbReference>
<feature type="binding site" evidence="8">
    <location>
        <position position="340"/>
    </location>
    <ligand>
        <name>Zn(2+)</name>
        <dbReference type="ChEBI" id="CHEBI:29105"/>
        <label>2</label>
    </ligand>
</feature>
<dbReference type="GO" id="GO:0046872">
    <property type="term" value="F:metal ion binding"/>
    <property type="evidence" value="ECO:0007669"/>
    <property type="project" value="UniProtKB-KW"/>
</dbReference>
<dbReference type="InterPro" id="IPR001952">
    <property type="entry name" value="Alkaline_phosphatase"/>
</dbReference>
<evidence type="ECO:0000313" key="15">
    <source>
        <dbReference type="Proteomes" id="UP000234382"/>
    </source>
</evidence>
<evidence type="ECO:0000256" key="13">
    <source>
        <dbReference type="SAM" id="SignalP"/>
    </source>
</evidence>
<feature type="chain" id="PRO_5013897316" evidence="13">
    <location>
        <begin position="29"/>
        <end position="600"/>
    </location>
</feature>
<feature type="binding site" evidence="8">
    <location>
        <position position="66"/>
    </location>
    <ligand>
        <name>Mg(2+)</name>
        <dbReference type="ChEBI" id="CHEBI:18420"/>
    </ligand>
</feature>
<keyword evidence="9" id="KW-1015">Disulfide bond</keyword>
<accession>A0A2H1KAB5</accession>
<evidence type="ECO:0000256" key="7">
    <source>
        <dbReference type="PIRSR" id="PIRSR601952-1"/>
    </source>
</evidence>
<keyword evidence="3 8" id="KW-0479">Metal-binding</keyword>
<feature type="binding site" evidence="8">
    <location>
        <position position="66"/>
    </location>
    <ligand>
        <name>Zn(2+)</name>
        <dbReference type="ChEBI" id="CHEBI:29105"/>
        <label>2</label>
    </ligand>
</feature>
<keyword evidence="12" id="KW-1133">Transmembrane helix</keyword>
<feature type="binding site" evidence="8">
    <location>
        <position position="382"/>
    </location>
    <ligand>
        <name>Zn(2+)</name>
        <dbReference type="ChEBI" id="CHEBI:29105"/>
        <label>2</label>
    </ligand>
</feature>
<evidence type="ECO:0000256" key="5">
    <source>
        <dbReference type="ARBA" id="ARBA00022833"/>
    </source>
</evidence>
<feature type="region of interest" description="Disordered" evidence="11">
    <location>
        <begin position="455"/>
        <end position="561"/>
    </location>
</feature>
<keyword evidence="13" id="KW-0732">Signal</keyword>
<dbReference type="AlphaFoldDB" id="A0A2H1KAB5"/>
<dbReference type="CDD" id="cd16012">
    <property type="entry name" value="ALP"/>
    <property type="match status" value="1"/>
</dbReference>
<evidence type="ECO:0000256" key="10">
    <source>
        <dbReference type="RuleBase" id="RU003946"/>
    </source>
</evidence>
<dbReference type="GO" id="GO:0004035">
    <property type="term" value="F:alkaline phosphatase activity"/>
    <property type="evidence" value="ECO:0007669"/>
    <property type="project" value="UniProtKB-EC"/>
</dbReference>
<name>A0A2H1KAB5_9MICO</name>
<feature type="active site" description="Phosphoserine intermediate" evidence="7">
    <location>
        <position position="117"/>
    </location>
</feature>
<dbReference type="Gene3D" id="3.40.720.10">
    <property type="entry name" value="Alkaline Phosphatase, subunit A"/>
    <property type="match status" value="1"/>
</dbReference>
<feature type="disulfide bond" evidence="9">
    <location>
        <begin position="183"/>
        <end position="193"/>
    </location>
</feature>
<keyword evidence="6 8" id="KW-0460">Magnesium</keyword>
<protein>
    <submittedName>
        <fullName evidence="14">Alkaline phosphatase</fullName>
        <ecNumber evidence="14">3.1.3.1</ecNumber>
    </submittedName>
</protein>
<dbReference type="Pfam" id="PF00245">
    <property type="entry name" value="Alk_phosphatase"/>
    <property type="match status" value="1"/>
</dbReference>
<feature type="binding site" evidence="8">
    <location>
        <position position="170"/>
    </location>
    <ligand>
        <name>Mg(2+)</name>
        <dbReference type="ChEBI" id="CHEBI:18420"/>
    </ligand>
</feature>
<gene>
    <name evidence="14" type="ORF">BI49514_02853</name>
</gene>
<evidence type="ECO:0000256" key="4">
    <source>
        <dbReference type="ARBA" id="ARBA00022801"/>
    </source>
</evidence>
<comment type="cofactor">
    <cofactor evidence="8">
        <name>Mg(2+)</name>
        <dbReference type="ChEBI" id="CHEBI:18420"/>
    </cofactor>
    <text evidence="8">Binds 1 Mg(2+) ion.</text>
</comment>
<keyword evidence="15" id="KW-1185">Reference proteome</keyword>
<dbReference type="Proteomes" id="UP000234382">
    <property type="component" value="Unassembled WGS sequence"/>
</dbReference>
<feature type="compositionally biased region" description="Acidic residues" evidence="11">
    <location>
        <begin position="464"/>
        <end position="492"/>
    </location>
</feature>
<evidence type="ECO:0000313" key="14">
    <source>
        <dbReference type="EMBL" id="SMX96683.1"/>
    </source>
</evidence>
<feature type="compositionally biased region" description="Low complexity" evidence="11">
    <location>
        <begin position="493"/>
        <end position="504"/>
    </location>
</feature>
<keyword evidence="2" id="KW-0597">Phosphoprotein</keyword>
<dbReference type="PRINTS" id="PR00113">
    <property type="entry name" value="ALKPHPHTASE"/>
</dbReference>
<evidence type="ECO:0000256" key="11">
    <source>
        <dbReference type="SAM" id="MobiDB-lite"/>
    </source>
</evidence>
<dbReference type="PROSITE" id="PS00123">
    <property type="entry name" value="ALKALINE_PHOSPHATASE"/>
    <property type="match status" value="1"/>
</dbReference>
<keyword evidence="4 14" id="KW-0378">Hydrolase</keyword>
<dbReference type="RefSeq" id="WP_101547138.1">
    <property type="nucleotide sequence ID" value="NZ_FXYX01000026.1"/>
</dbReference>
<comment type="similarity">
    <text evidence="1 10">Belongs to the alkaline phosphatase family.</text>
</comment>
<dbReference type="NCBIfam" id="NF007810">
    <property type="entry name" value="PRK10518.1"/>
    <property type="match status" value="1"/>
</dbReference>
<keyword evidence="5 8" id="KW-0862">Zinc</keyword>
<dbReference type="InterPro" id="IPR017850">
    <property type="entry name" value="Alkaline_phosphatase_core_sf"/>
</dbReference>
<proteinExistence type="inferred from homology"/>
<feature type="binding site" evidence="8">
    <location>
        <position position="335"/>
    </location>
    <ligand>
        <name>Mg(2+)</name>
        <dbReference type="ChEBI" id="CHEBI:18420"/>
    </ligand>
</feature>
<evidence type="ECO:0000256" key="8">
    <source>
        <dbReference type="PIRSR" id="PIRSR601952-2"/>
    </source>
</evidence>
<sequence length="600" mass="60645">MAKKTLRLAAATGALSLALFGYAGPAQAAGIDEPGGARQLDGDNTDAIRDAVEDSGAKNVILLIGDGMGDSEITAARNYAKGAHGRFDGLDELPLTGQYTTYAVDKDTGKPDYVTDSAASATGWSSGTKTYNGALGVDRKGNPHKTLIEMARAKGMKTGDVSTAEIQDATPAAQLSHISLRGCYGPEETSKDCSGEALENGGLGSISEQILNARADVTLGGGSTSFEQKAKAGDWKDKTLREQAEDRGYQLVDDSGSLDSVTEANQDSPVLGLFTEGNFPVRWEGPKATHGGATEPAVKCTNNPERTSEVPKLDQLTNKAVDLLDNDKGFFLQVEGASIDKQDHAANPCGQIGETVDLDEAVKTALDFAKKDGETLVITTADHAHTSQIVSTGTDTPGLTRTLTTADGTDMTMNYATADEEESQGHTGTQIRIAAYGPGAANVVGLTDQTDMHHTIADGLGLDPDAEVPGDPGDDANGNDDAAGTDDADGSDDANGSNGSSDAGGNDGSAGGQDSNGSDDSDGTSDAAGGGSGANGGSEGGEGNASSGGGNEGPGLAGGGGGTLPRTGVEIGAAIFFGVAAIIGGSALVRMAKRRGILPA</sequence>
<dbReference type="PANTHER" id="PTHR11596:SF5">
    <property type="entry name" value="ALKALINE PHOSPHATASE"/>
    <property type="match status" value="1"/>
</dbReference>
<feature type="binding site" evidence="8">
    <location>
        <position position="168"/>
    </location>
    <ligand>
        <name>Mg(2+)</name>
        <dbReference type="ChEBI" id="CHEBI:18420"/>
    </ligand>
</feature>
<feature type="disulfide bond" evidence="9">
    <location>
        <begin position="300"/>
        <end position="349"/>
    </location>
</feature>